<organism evidence="1">
    <name type="scientific">Hyperionvirus sp</name>
    <dbReference type="NCBI Taxonomy" id="2487770"/>
    <lineage>
        <taxon>Viruses</taxon>
        <taxon>Varidnaviria</taxon>
        <taxon>Bamfordvirae</taxon>
        <taxon>Nucleocytoviricota</taxon>
        <taxon>Megaviricetes</taxon>
        <taxon>Imitervirales</taxon>
        <taxon>Mimiviridae</taxon>
        <taxon>Klosneuvirinae</taxon>
    </lineage>
</organism>
<reference evidence="1" key="1">
    <citation type="submission" date="2018-10" db="EMBL/GenBank/DDBJ databases">
        <title>Hidden diversity of soil giant viruses.</title>
        <authorList>
            <person name="Schulz F."/>
            <person name="Alteio L."/>
            <person name="Goudeau D."/>
            <person name="Ryan E.M."/>
            <person name="Malmstrom R.R."/>
            <person name="Blanchard J."/>
            <person name="Woyke T."/>
        </authorList>
    </citation>
    <scope>NUCLEOTIDE SEQUENCE</scope>
    <source>
        <strain evidence="1">HYV1</strain>
    </source>
</reference>
<gene>
    <name evidence="1" type="ORF">Hyperionvirus9_31</name>
</gene>
<sequence length="242" mass="28099">MAMEKKDLTILHKGFDKLYQSIPFLWNYADMLMPYEVKLARALSGVEMRTHVVAMDKTKGEAIIKILDKMDEIKDETEYYLNVQYKNLPVWYMNKDLHELYISFHTWLYRKDLGVESIVNEKDEDYEYEGQVGIFPLTGKLFASVNYPAKYISGFSKGRKKCIKKIACGIAINDFCEREIYVHYANKYVRFSPHDSCNFIVGSDNVSFVSIIRGECGSCVTLHLFRNVGDNNPDDEFLSKIK</sequence>
<name>A0A3G5AAM8_9VIRU</name>
<proteinExistence type="predicted"/>
<accession>A0A3G5AAM8</accession>
<protein>
    <submittedName>
        <fullName evidence="1">Uncharacterized protein</fullName>
    </submittedName>
</protein>
<evidence type="ECO:0000313" key="1">
    <source>
        <dbReference type="EMBL" id="AYV83614.1"/>
    </source>
</evidence>
<dbReference type="EMBL" id="MK072391">
    <property type="protein sequence ID" value="AYV83614.1"/>
    <property type="molecule type" value="Genomic_DNA"/>
</dbReference>